<accession>A0A4Y7K387</accession>
<sequence length="108" mass="11576">MAIGTDNTQSPLVDPAAQKRDNPSIRLLVCGLGSANYSGGIPHWLGCVRIGGKSRLHHSFFEKHVGGRSISEAERNLLSYPVVVMHLQGDNAVDTAICIANDVNLRGI</sequence>
<reference evidence="1 2" key="1">
    <citation type="journal article" date="2018" name="Science">
        <title>The opium poppy genome and morphinan production.</title>
        <authorList>
            <person name="Guo L."/>
            <person name="Winzer T."/>
            <person name="Yang X."/>
            <person name="Li Y."/>
            <person name="Ning Z."/>
            <person name="He Z."/>
            <person name="Teodor R."/>
            <person name="Lu Y."/>
            <person name="Bowser T.A."/>
            <person name="Graham I.A."/>
            <person name="Ye K."/>
        </authorList>
    </citation>
    <scope>NUCLEOTIDE SEQUENCE [LARGE SCALE GENOMIC DNA]</scope>
    <source>
        <strain evidence="2">cv. HN1</strain>
        <tissue evidence="1">Leaves</tissue>
    </source>
</reference>
<keyword evidence="2" id="KW-1185">Reference proteome</keyword>
<organism evidence="1 2">
    <name type="scientific">Papaver somniferum</name>
    <name type="common">Opium poppy</name>
    <dbReference type="NCBI Taxonomy" id="3469"/>
    <lineage>
        <taxon>Eukaryota</taxon>
        <taxon>Viridiplantae</taxon>
        <taxon>Streptophyta</taxon>
        <taxon>Embryophyta</taxon>
        <taxon>Tracheophyta</taxon>
        <taxon>Spermatophyta</taxon>
        <taxon>Magnoliopsida</taxon>
        <taxon>Ranunculales</taxon>
        <taxon>Papaveraceae</taxon>
        <taxon>Papaveroideae</taxon>
        <taxon>Papaver</taxon>
    </lineage>
</organism>
<protein>
    <submittedName>
        <fullName evidence="1">Uncharacterized protein</fullName>
    </submittedName>
</protein>
<evidence type="ECO:0000313" key="2">
    <source>
        <dbReference type="Proteomes" id="UP000316621"/>
    </source>
</evidence>
<dbReference type="Gramene" id="RZC66435">
    <property type="protein sequence ID" value="RZC66435"/>
    <property type="gene ID" value="C5167_010130"/>
</dbReference>
<gene>
    <name evidence="1" type="ORF">C5167_010130</name>
</gene>
<evidence type="ECO:0000313" key="1">
    <source>
        <dbReference type="EMBL" id="RZC66435.1"/>
    </source>
</evidence>
<dbReference type="EMBL" id="CM010720">
    <property type="protein sequence ID" value="RZC66435.1"/>
    <property type="molecule type" value="Genomic_DNA"/>
</dbReference>
<name>A0A4Y7K387_PAPSO</name>
<dbReference type="AlphaFoldDB" id="A0A4Y7K387"/>
<proteinExistence type="predicted"/>
<dbReference type="Proteomes" id="UP000316621">
    <property type="component" value="Chromosome 6"/>
</dbReference>